<feature type="region of interest" description="Disordered" evidence="1">
    <location>
        <begin position="183"/>
        <end position="221"/>
    </location>
</feature>
<proteinExistence type="predicted"/>
<feature type="compositionally biased region" description="Basic and acidic residues" evidence="1">
    <location>
        <begin position="192"/>
        <end position="206"/>
    </location>
</feature>
<evidence type="ECO:0000313" key="2">
    <source>
        <dbReference type="EMBL" id="SOQ52452.1"/>
    </source>
</evidence>
<dbReference type="EMBL" id="ODYU01008670">
    <property type="protein sequence ID" value="SOQ52452.1"/>
    <property type="molecule type" value="Genomic_DNA"/>
</dbReference>
<reference evidence="2" key="1">
    <citation type="submission" date="2016-07" db="EMBL/GenBank/DDBJ databases">
        <authorList>
            <person name="Bretaudeau A."/>
        </authorList>
    </citation>
    <scope>NUCLEOTIDE SEQUENCE</scope>
    <source>
        <strain evidence="2">Rice</strain>
        <tissue evidence="2">Whole body</tissue>
    </source>
</reference>
<accession>A0A2H1WHT5</accession>
<dbReference type="AlphaFoldDB" id="A0A2H1WHT5"/>
<protein>
    <submittedName>
        <fullName evidence="2">SFRICE_022940</fullName>
    </submittedName>
</protein>
<gene>
    <name evidence="2" type="ORF">SFRICE_022940</name>
</gene>
<sequence>MFNFGYSETAPSGTGVQPPATVPSHQMPPFPIYVIPYPLPIVPSPASCPCYLLKPGQNETNVQAQGPQATAPPHYQNQPQYPPYGIIGFVPVVFVPYCPGNASNMNSAQQNFPNAVPVQYSCNQCQASSDIYRYLGRLNGGRSTGFKDLKDLKDLKEIKSLTELDDLLKNQIKPLEKSMHTIAANPRVLAETNDKNEKKEKIETKTPRRRTRTGRTRVSKN</sequence>
<name>A0A2H1WHT5_SPOFR</name>
<organism evidence="2">
    <name type="scientific">Spodoptera frugiperda</name>
    <name type="common">Fall armyworm</name>
    <dbReference type="NCBI Taxonomy" id="7108"/>
    <lineage>
        <taxon>Eukaryota</taxon>
        <taxon>Metazoa</taxon>
        <taxon>Ecdysozoa</taxon>
        <taxon>Arthropoda</taxon>
        <taxon>Hexapoda</taxon>
        <taxon>Insecta</taxon>
        <taxon>Pterygota</taxon>
        <taxon>Neoptera</taxon>
        <taxon>Endopterygota</taxon>
        <taxon>Lepidoptera</taxon>
        <taxon>Glossata</taxon>
        <taxon>Ditrysia</taxon>
        <taxon>Noctuoidea</taxon>
        <taxon>Noctuidae</taxon>
        <taxon>Amphipyrinae</taxon>
        <taxon>Spodoptera</taxon>
    </lineage>
</organism>
<evidence type="ECO:0000256" key="1">
    <source>
        <dbReference type="SAM" id="MobiDB-lite"/>
    </source>
</evidence>
<feature type="region of interest" description="Disordered" evidence="1">
    <location>
        <begin position="1"/>
        <end position="21"/>
    </location>
</feature>
<feature type="compositionally biased region" description="Basic residues" evidence="1">
    <location>
        <begin position="207"/>
        <end position="221"/>
    </location>
</feature>